<accession>A0AAX4NYT6</accession>
<evidence type="ECO:0000256" key="1">
    <source>
        <dbReference type="SAM" id="Coils"/>
    </source>
</evidence>
<keyword evidence="1" id="KW-0175">Coiled coil</keyword>
<feature type="region of interest" description="Disordered" evidence="2">
    <location>
        <begin position="1"/>
        <end position="86"/>
    </location>
</feature>
<protein>
    <submittedName>
        <fullName evidence="3">Uncharacterized protein</fullName>
    </submittedName>
</protein>
<dbReference type="AlphaFoldDB" id="A0AAX4NYT6"/>
<feature type="coiled-coil region" evidence="1">
    <location>
        <begin position="376"/>
        <end position="435"/>
    </location>
</feature>
<feature type="compositionally biased region" description="Basic residues" evidence="2">
    <location>
        <begin position="305"/>
        <end position="314"/>
    </location>
</feature>
<dbReference type="Proteomes" id="UP001472866">
    <property type="component" value="Chromosome 01"/>
</dbReference>
<feature type="region of interest" description="Disordered" evidence="2">
    <location>
        <begin position="305"/>
        <end position="324"/>
    </location>
</feature>
<evidence type="ECO:0000313" key="4">
    <source>
        <dbReference type="Proteomes" id="UP001472866"/>
    </source>
</evidence>
<organism evidence="3 4">
    <name type="scientific">Chloropicon roscoffensis</name>
    <dbReference type="NCBI Taxonomy" id="1461544"/>
    <lineage>
        <taxon>Eukaryota</taxon>
        <taxon>Viridiplantae</taxon>
        <taxon>Chlorophyta</taxon>
        <taxon>Chloropicophyceae</taxon>
        <taxon>Chloropicales</taxon>
        <taxon>Chloropicaceae</taxon>
        <taxon>Chloropicon</taxon>
    </lineage>
</organism>
<sequence>MLHWLEVSRPSLPKPKPKRDASSTGSDNKFPDIKSSSKARREWNSRLPVESKNRTSKLEVQRSKYGGLPNQSKDSKRSPDKKGKADTELDATVKFLELQLAALQSKHNALRRLSRERKHALSKSMDKCNILHRENSSAQNLLHHKNTLKEIQSGCEEKNYNLEDFQREFSHCDNLRPIVSLTSVSSLASFEDDNYVHQLEETLKRVNIGKMKELGNELSLVHMLRRCKQAHTTSSANAENKRSDLASTCKRLEKHQHKVLKARHLKKVAFEQKANFEQYVNNNRSIWMKKINHRRTHVHKLKQARERLKRKQAGKKGSGKEQQGKNINSVVADFEYNVIKSRFEKLQNAIGTTDLSFLADTICETLRGTSNLNGKVSYLQERLEQKNILLKAAKEQINSMQIHGSTDFTGTYKKVEKLEEGLQNKLRLLKTANQKETETQRLISSCSNYFSKLTHQLQPFKVEFSGGVQSQSIAENGDGGEVDTVPEVIRTLQTCDSKLDLLCRLERHNFDMSEVIKDQQQEESAQQVRLAARRESTFVLDKTHHEKRLSTYN</sequence>
<proteinExistence type="predicted"/>
<evidence type="ECO:0000313" key="3">
    <source>
        <dbReference type="EMBL" id="WZN59127.1"/>
    </source>
</evidence>
<keyword evidence="4" id="KW-1185">Reference proteome</keyword>
<name>A0AAX4NYT6_9CHLO</name>
<dbReference type="EMBL" id="CP151501">
    <property type="protein sequence ID" value="WZN59127.1"/>
    <property type="molecule type" value="Genomic_DNA"/>
</dbReference>
<feature type="compositionally biased region" description="Basic and acidic residues" evidence="2">
    <location>
        <begin position="73"/>
        <end position="86"/>
    </location>
</feature>
<evidence type="ECO:0000256" key="2">
    <source>
        <dbReference type="SAM" id="MobiDB-lite"/>
    </source>
</evidence>
<gene>
    <name evidence="3" type="ORF">HKI87_01g06520</name>
</gene>
<reference evidence="3 4" key="1">
    <citation type="submission" date="2024-03" db="EMBL/GenBank/DDBJ databases">
        <title>Complete genome sequence of the green alga Chloropicon roscoffensis RCC1871.</title>
        <authorList>
            <person name="Lemieux C."/>
            <person name="Pombert J.-F."/>
            <person name="Otis C."/>
            <person name="Turmel M."/>
        </authorList>
    </citation>
    <scope>NUCLEOTIDE SEQUENCE [LARGE SCALE GENOMIC DNA]</scope>
    <source>
        <strain evidence="3 4">RCC1871</strain>
    </source>
</reference>
<feature type="compositionally biased region" description="Basic and acidic residues" evidence="2">
    <location>
        <begin position="39"/>
        <end position="62"/>
    </location>
</feature>